<dbReference type="Proteomes" id="UP000613768">
    <property type="component" value="Unassembled WGS sequence"/>
</dbReference>
<dbReference type="GO" id="GO:0016788">
    <property type="term" value="F:hydrolase activity, acting on ester bonds"/>
    <property type="evidence" value="ECO:0007669"/>
    <property type="project" value="InterPro"/>
</dbReference>
<dbReference type="PANTHER" id="PTHR37326:SF2">
    <property type="entry name" value="SUCCINYLGLUTAMATE DESUCCINYLASE_ASPARTOACYLASE FAMILY PROTEIN"/>
    <property type="match status" value="1"/>
</dbReference>
<evidence type="ECO:0000313" key="6">
    <source>
        <dbReference type="EMBL" id="MBD8525241.1"/>
    </source>
</evidence>
<dbReference type="GO" id="GO:0046872">
    <property type="term" value="F:metal ion binding"/>
    <property type="evidence" value="ECO:0007669"/>
    <property type="project" value="UniProtKB-KW"/>
</dbReference>
<dbReference type="Pfam" id="PF24827">
    <property type="entry name" value="AstE_AspA_cat"/>
    <property type="match status" value="1"/>
</dbReference>
<comment type="cofactor">
    <cofactor evidence="1">
        <name>Zn(2+)</name>
        <dbReference type="ChEBI" id="CHEBI:29105"/>
    </cofactor>
</comment>
<dbReference type="InterPro" id="IPR053138">
    <property type="entry name" value="N-alpha-Ac-DABA_deacetylase"/>
</dbReference>
<dbReference type="EMBL" id="JACYTR010000007">
    <property type="protein sequence ID" value="MBD8525241.1"/>
    <property type="molecule type" value="Genomic_DNA"/>
</dbReference>
<dbReference type="Gene3D" id="3.40.630.10">
    <property type="entry name" value="Zn peptidases"/>
    <property type="match status" value="1"/>
</dbReference>
<dbReference type="PANTHER" id="PTHR37326">
    <property type="entry name" value="BLL3975 PROTEIN"/>
    <property type="match status" value="1"/>
</dbReference>
<accession>A0AAW3ZGU0</accession>
<reference evidence="6 7" key="1">
    <citation type="submission" date="2020-09" db="EMBL/GenBank/DDBJ databases">
        <title>Pseudoxanthomonas sp. CAU 1598 isolated from sand of Yaerae Beach.</title>
        <authorList>
            <person name="Kim W."/>
        </authorList>
    </citation>
    <scope>NUCLEOTIDE SEQUENCE [LARGE SCALE GENOMIC DNA]</scope>
    <source>
        <strain evidence="6 7">CAU 1598</strain>
    </source>
</reference>
<protein>
    <submittedName>
        <fullName evidence="6">Succinylglutamate desuccinylase/aspartoacylase family protein</fullName>
    </submittedName>
</protein>
<evidence type="ECO:0000313" key="7">
    <source>
        <dbReference type="Proteomes" id="UP000613768"/>
    </source>
</evidence>
<proteinExistence type="predicted"/>
<evidence type="ECO:0000256" key="1">
    <source>
        <dbReference type="ARBA" id="ARBA00001947"/>
    </source>
</evidence>
<dbReference type="InterPro" id="IPR043795">
    <property type="entry name" value="N-alpha-Ac-DABA-like"/>
</dbReference>
<dbReference type="GO" id="GO:0016811">
    <property type="term" value="F:hydrolase activity, acting on carbon-nitrogen (but not peptide) bonds, in linear amides"/>
    <property type="evidence" value="ECO:0007669"/>
    <property type="project" value="InterPro"/>
</dbReference>
<name>A0AAW3ZGU0_9GAMM</name>
<dbReference type="PIRSF" id="PIRSF039012">
    <property type="entry name" value="ASP"/>
    <property type="match status" value="1"/>
</dbReference>
<gene>
    <name evidence="6" type="ORF">IFO71_05740</name>
</gene>
<sequence>MRAAFEIGGQKIKAGERATVELPLSVLSNHQPVTLPVHVVHGRKDGPVFFLSAAIHGDEITGVEVIRQVLRFRGLRPMHGTLLAVPVVNAFGFIARSRYLPDRRDLNRCFPGSPHGSLANQLAHLFMTEVVSRCQYGIDLHSAAIHRANLPQIRADLGDPRIHDLASAFSAPIMIDATLRDGSLRQSAREAGVVVLLYEAGEALRFDDLSVRVGVRGVLSVLRHLGMIRAAGQRREPVAPMHSNTTYWVRAASGGVFRRERSLGAMVAENEVLGVISDPFGEAEQAVHCRKAGLIIGLNNLPVVNQGDALFHIARLGEGSGEVDVMIQMEQQLYGDALSDSEWDTPMP</sequence>
<evidence type="ECO:0000256" key="3">
    <source>
        <dbReference type="ARBA" id="ARBA00022801"/>
    </source>
</evidence>
<comment type="caution">
    <text evidence="6">The sequence shown here is derived from an EMBL/GenBank/DDBJ whole genome shotgun (WGS) entry which is preliminary data.</text>
</comment>
<evidence type="ECO:0000256" key="4">
    <source>
        <dbReference type="ARBA" id="ARBA00022833"/>
    </source>
</evidence>
<keyword evidence="3" id="KW-0378">Hydrolase</keyword>
<evidence type="ECO:0000259" key="5">
    <source>
        <dbReference type="Pfam" id="PF24827"/>
    </source>
</evidence>
<dbReference type="SUPFAM" id="SSF53187">
    <property type="entry name" value="Zn-dependent exopeptidases"/>
    <property type="match status" value="1"/>
</dbReference>
<dbReference type="AlphaFoldDB" id="A0AAW3ZGU0"/>
<keyword evidence="7" id="KW-1185">Reference proteome</keyword>
<dbReference type="InterPro" id="IPR055438">
    <property type="entry name" value="AstE_AspA_cat"/>
</dbReference>
<organism evidence="6 7">
    <name type="scientific">Pseudomarimonas arenosa</name>
    <dbReference type="NCBI Taxonomy" id="2774145"/>
    <lineage>
        <taxon>Bacteria</taxon>
        <taxon>Pseudomonadati</taxon>
        <taxon>Pseudomonadota</taxon>
        <taxon>Gammaproteobacteria</taxon>
        <taxon>Lysobacterales</taxon>
        <taxon>Lysobacteraceae</taxon>
        <taxon>Pseudomarimonas</taxon>
    </lineage>
</organism>
<feature type="domain" description="Succinylglutamate desuccinylase/Aspartoacylase catalytic" evidence="5">
    <location>
        <begin position="46"/>
        <end position="225"/>
    </location>
</feature>
<keyword evidence="4" id="KW-0862">Zinc</keyword>
<dbReference type="CDD" id="cd06251">
    <property type="entry name" value="M14_ASTE_ASPA-like"/>
    <property type="match status" value="1"/>
</dbReference>
<keyword evidence="2" id="KW-0479">Metal-binding</keyword>
<evidence type="ECO:0000256" key="2">
    <source>
        <dbReference type="ARBA" id="ARBA00022723"/>
    </source>
</evidence>
<dbReference type="RefSeq" id="WP_192028580.1">
    <property type="nucleotide sequence ID" value="NZ_JACYTR010000007.1"/>
</dbReference>